<dbReference type="GO" id="GO:0016740">
    <property type="term" value="F:transferase activity"/>
    <property type="evidence" value="ECO:0007669"/>
    <property type="project" value="UniProtKB-KW"/>
</dbReference>
<protein>
    <submittedName>
        <fullName evidence="2">Glycosyl transferase</fullName>
    </submittedName>
</protein>
<dbReference type="InterPro" id="IPR001173">
    <property type="entry name" value="Glyco_trans_2-like"/>
</dbReference>
<feature type="domain" description="Glycosyltransferase 2-like" evidence="1">
    <location>
        <begin position="3"/>
        <end position="140"/>
    </location>
</feature>
<dbReference type="EMBL" id="JPRL01000001">
    <property type="protein sequence ID" value="KFF06166.1"/>
    <property type="molecule type" value="Genomic_DNA"/>
</dbReference>
<dbReference type="eggNOG" id="COG1216">
    <property type="taxonomic scope" value="Bacteria"/>
</dbReference>
<comment type="caution">
    <text evidence="2">The sequence shown here is derived from an EMBL/GenBank/DDBJ whole genome shotgun (WGS) entry which is preliminary data.</text>
</comment>
<gene>
    <name evidence="2" type="ORF">IW19_11765</name>
</gene>
<dbReference type="CDD" id="cd00761">
    <property type="entry name" value="Glyco_tranf_GTA_type"/>
    <property type="match status" value="1"/>
</dbReference>
<dbReference type="PANTHER" id="PTHR43685">
    <property type="entry name" value="GLYCOSYLTRANSFERASE"/>
    <property type="match status" value="1"/>
</dbReference>
<dbReference type="PANTHER" id="PTHR43685:SF2">
    <property type="entry name" value="GLYCOSYLTRANSFERASE 2-LIKE DOMAIN-CONTAINING PROTEIN"/>
    <property type="match status" value="1"/>
</dbReference>
<evidence type="ECO:0000313" key="3">
    <source>
        <dbReference type="Proteomes" id="UP000028715"/>
    </source>
</evidence>
<evidence type="ECO:0000259" key="1">
    <source>
        <dbReference type="Pfam" id="PF00535"/>
    </source>
</evidence>
<proteinExistence type="predicted"/>
<dbReference type="STRING" id="362418.IW19_11765"/>
<dbReference type="Gene3D" id="3.90.550.10">
    <property type="entry name" value="Spore Coat Polysaccharide Biosynthesis Protein SpsA, Chain A"/>
    <property type="match status" value="1"/>
</dbReference>
<dbReference type="InterPro" id="IPR029044">
    <property type="entry name" value="Nucleotide-diphossugar_trans"/>
</dbReference>
<organism evidence="2 3">
    <name type="scientific">Flavobacterium reichenbachii</name>
    <dbReference type="NCBI Taxonomy" id="362418"/>
    <lineage>
        <taxon>Bacteria</taxon>
        <taxon>Pseudomonadati</taxon>
        <taxon>Bacteroidota</taxon>
        <taxon>Flavobacteriia</taxon>
        <taxon>Flavobacteriales</taxon>
        <taxon>Flavobacteriaceae</taxon>
        <taxon>Flavobacterium</taxon>
    </lineage>
</organism>
<dbReference type="RefSeq" id="WP_035684328.1">
    <property type="nucleotide sequence ID" value="NZ_JPRL01000001.1"/>
</dbReference>
<dbReference type="Proteomes" id="UP000028715">
    <property type="component" value="Unassembled WGS sequence"/>
</dbReference>
<dbReference type="AlphaFoldDB" id="A0A085ZP02"/>
<dbReference type="SUPFAM" id="SSF53448">
    <property type="entry name" value="Nucleotide-diphospho-sugar transferases"/>
    <property type="match status" value="1"/>
</dbReference>
<name>A0A085ZP02_9FLAO</name>
<keyword evidence="2" id="KW-0808">Transferase</keyword>
<keyword evidence="3" id="KW-1185">Reference proteome</keyword>
<dbReference type="OrthoDB" id="761861at2"/>
<accession>A0A085ZP02</accession>
<dbReference type="InterPro" id="IPR050834">
    <property type="entry name" value="Glycosyltransf_2"/>
</dbReference>
<sequence length="295" mass="34020">MLSILIPVYNYNVFTLVETLYNQCLESDISFEIICLDDASNEFLTKNQQLNQLNNVSFSSLKNNVGRSNIRNLLVQKASYENVLFLDADTIPVHYDFISKYIQELQKGTTIAYGGILYKDIKPPKEQLLRWIYGRKREALKVDDRIKNPAQSAFVSNLLIKKEIAVRFPFDETIIKYGFEDMLFFSVLKSGKIPITHLENPVYHLNLETGAVFLNKTKTALENLSFLYDSKKITKDNSKIIALFVRLKTLKLTTAFAFLFKKTASRIEQNLLSEKPSLLLFDLYKLGFYCSLKTK</sequence>
<dbReference type="Pfam" id="PF00535">
    <property type="entry name" value="Glycos_transf_2"/>
    <property type="match status" value="1"/>
</dbReference>
<evidence type="ECO:0000313" key="2">
    <source>
        <dbReference type="EMBL" id="KFF06166.1"/>
    </source>
</evidence>
<reference evidence="2 3" key="1">
    <citation type="submission" date="2014-07" db="EMBL/GenBank/DDBJ databases">
        <title>Genome of Flavobacterium reichenbachii LMG 25512.</title>
        <authorList>
            <person name="Stropko S.J."/>
            <person name="Pipes S.E."/>
            <person name="Newman J.D."/>
        </authorList>
    </citation>
    <scope>NUCLEOTIDE SEQUENCE [LARGE SCALE GENOMIC DNA]</scope>
    <source>
        <strain evidence="2 3">LMG 25512</strain>
    </source>
</reference>